<protein>
    <recommendedName>
        <fullName evidence="2">RNase MRP protein 1 RNA binding domain-containing protein</fullName>
    </recommendedName>
</protein>
<proteinExistence type="predicted"/>
<keyword evidence="4" id="KW-1185">Reference proteome</keyword>
<reference evidence="3 4" key="1">
    <citation type="submission" date="2017-04" db="EMBL/GenBank/DDBJ databases">
        <title>Draft genome sequence of Tuber borchii Vittad., a whitish edible truffle.</title>
        <authorList>
            <consortium name="DOE Joint Genome Institute"/>
            <person name="Murat C."/>
            <person name="Kuo A."/>
            <person name="Barry K.W."/>
            <person name="Clum A."/>
            <person name="Dockter R.B."/>
            <person name="Fauchery L."/>
            <person name="Iotti M."/>
            <person name="Kohler A."/>
            <person name="Labutti K."/>
            <person name="Lindquist E.A."/>
            <person name="Lipzen A."/>
            <person name="Ohm R.A."/>
            <person name="Wang M."/>
            <person name="Grigoriev I.V."/>
            <person name="Zambonelli A."/>
            <person name="Martin F.M."/>
        </authorList>
    </citation>
    <scope>NUCLEOTIDE SEQUENCE [LARGE SCALE GENOMIC DNA]</scope>
    <source>
        <strain evidence="3 4">Tbo3840</strain>
    </source>
</reference>
<dbReference type="Pfam" id="PF20945">
    <property type="entry name" value="RMP1"/>
    <property type="match status" value="1"/>
</dbReference>
<dbReference type="InterPro" id="IPR047205">
    <property type="entry name" value="RMP1"/>
</dbReference>
<dbReference type="GO" id="GO:0000294">
    <property type="term" value="P:nuclear-transcribed mRNA catabolic process, RNase MRP-dependent"/>
    <property type="evidence" value="ECO:0007669"/>
    <property type="project" value="TreeGrafter"/>
</dbReference>
<dbReference type="GO" id="GO:0042134">
    <property type="term" value="F:rRNA primary transcript binding"/>
    <property type="evidence" value="ECO:0007669"/>
    <property type="project" value="InterPro"/>
</dbReference>
<dbReference type="GO" id="GO:0000172">
    <property type="term" value="C:ribonuclease MRP complex"/>
    <property type="evidence" value="ECO:0007669"/>
    <property type="project" value="InterPro"/>
</dbReference>
<feature type="domain" description="RNase MRP protein 1 RNA binding" evidence="2">
    <location>
        <begin position="21"/>
        <end position="98"/>
    </location>
</feature>
<sequence>MSTTPPAPAPPPFDIKTDLELLNTLHIRNKNQHRSSKWYKWFLILRRNLKKLVAGDQLEARKRFVRRVVVPRCYIAFSTVIANNRYVSLGLVLMGILAGINIFVGGEPEEVVKKGKAVVGKKVEAEKKWDEYAVSLEDFGEAVMRDSVEADVGVAVGEVEAEAVVEDDDAASSAVKEDTATAKSTEAITIITTEPERTTALTTKVEKPSKKKRKRKRVIGDPSSPPQESLSLLTQPQSVPASVPPSRSISPKPKLKRSKKDDPNSKRKKKKRRERDEIDDLFAGL</sequence>
<feature type="compositionally biased region" description="Low complexity" evidence="1">
    <location>
        <begin position="226"/>
        <end position="251"/>
    </location>
</feature>
<accession>A0A2T6ZRQ3</accession>
<evidence type="ECO:0000259" key="2">
    <source>
        <dbReference type="Pfam" id="PF20945"/>
    </source>
</evidence>
<dbReference type="PANTHER" id="PTHR37792">
    <property type="entry name" value="RIBONUCLEASE MRP PROTEIN SUBUNIT RMP1"/>
    <property type="match status" value="1"/>
</dbReference>
<feature type="region of interest" description="Disordered" evidence="1">
    <location>
        <begin position="193"/>
        <end position="285"/>
    </location>
</feature>
<dbReference type="PANTHER" id="PTHR37792:SF1">
    <property type="entry name" value="RIBONUCLEASE MRP PROTEIN SUBUNIT RMP1"/>
    <property type="match status" value="1"/>
</dbReference>
<evidence type="ECO:0000313" key="4">
    <source>
        <dbReference type="Proteomes" id="UP000244722"/>
    </source>
</evidence>
<dbReference type="AlphaFoldDB" id="A0A2T6ZRQ3"/>
<dbReference type="EMBL" id="NESQ01000128">
    <property type="protein sequence ID" value="PUU78175.1"/>
    <property type="molecule type" value="Genomic_DNA"/>
</dbReference>
<comment type="caution">
    <text evidence="3">The sequence shown here is derived from an EMBL/GenBank/DDBJ whole genome shotgun (WGS) entry which is preliminary data.</text>
</comment>
<feature type="compositionally biased region" description="Low complexity" evidence="1">
    <location>
        <begin position="193"/>
        <end position="203"/>
    </location>
</feature>
<dbReference type="GO" id="GO:0000466">
    <property type="term" value="P:maturation of 5.8S rRNA from tricistronic rRNA transcript (SSU-rRNA, 5.8S rRNA, LSU-rRNA)"/>
    <property type="evidence" value="ECO:0007669"/>
    <property type="project" value="TreeGrafter"/>
</dbReference>
<evidence type="ECO:0000256" key="1">
    <source>
        <dbReference type="SAM" id="MobiDB-lite"/>
    </source>
</evidence>
<name>A0A2T6ZRQ3_TUBBO</name>
<dbReference type="STRING" id="42251.A0A2T6ZRQ3"/>
<organism evidence="3 4">
    <name type="scientific">Tuber borchii</name>
    <name type="common">White truffle</name>
    <dbReference type="NCBI Taxonomy" id="42251"/>
    <lineage>
        <taxon>Eukaryota</taxon>
        <taxon>Fungi</taxon>
        <taxon>Dikarya</taxon>
        <taxon>Ascomycota</taxon>
        <taxon>Pezizomycotina</taxon>
        <taxon>Pezizomycetes</taxon>
        <taxon>Pezizales</taxon>
        <taxon>Tuberaceae</taxon>
        <taxon>Tuber</taxon>
    </lineage>
</organism>
<gene>
    <name evidence="3" type="ORF">B9Z19DRAFT_1127223</name>
</gene>
<dbReference type="CDD" id="cd22573">
    <property type="entry name" value="RMP1_RBD"/>
    <property type="match status" value="1"/>
</dbReference>
<dbReference type="InterPro" id="IPR047204">
    <property type="entry name" value="RMP1_RBD"/>
</dbReference>
<dbReference type="OrthoDB" id="5414547at2759"/>
<evidence type="ECO:0000313" key="3">
    <source>
        <dbReference type="EMBL" id="PUU78175.1"/>
    </source>
</evidence>
<dbReference type="Proteomes" id="UP000244722">
    <property type="component" value="Unassembled WGS sequence"/>
</dbReference>